<name>A0ABW5ED74_9GAMM</name>
<keyword evidence="1" id="KW-0812">Transmembrane</keyword>
<evidence type="ECO:0000313" key="3">
    <source>
        <dbReference type="Proteomes" id="UP001597425"/>
    </source>
</evidence>
<organism evidence="2 3">
    <name type="scientific">Microbulbifer halophilus</name>
    <dbReference type="NCBI Taxonomy" id="453963"/>
    <lineage>
        <taxon>Bacteria</taxon>
        <taxon>Pseudomonadati</taxon>
        <taxon>Pseudomonadota</taxon>
        <taxon>Gammaproteobacteria</taxon>
        <taxon>Cellvibrionales</taxon>
        <taxon>Microbulbiferaceae</taxon>
        <taxon>Microbulbifer</taxon>
    </lineage>
</organism>
<sequence length="64" mass="7329">MEKQRHCVQTLLVRQKRDIGQQAQRIPLPAAMGAALVGGFLLQRFLHTPTSSQMLRLFLTWRAL</sequence>
<evidence type="ECO:0000256" key="1">
    <source>
        <dbReference type="SAM" id="Phobius"/>
    </source>
</evidence>
<dbReference type="RefSeq" id="WP_377558764.1">
    <property type="nucleotide sequence ID" value="NZ_JBHUJD010000007.1"/>
</dbReference>
<keyword evidence="3" id="KW-1185">Reference proteome</keyword>
<reference evidence="3" key="1">
    <citation type="journal article" date="2019" name="Int. J. Syst. Evol. Microbiol.">
        <title>The Global Catalogue of Microorganisms (GCM) 10K type strain sequencing project: providing services to taxonomists for standard genome sequencing and annotation.</title>
        <authorList>
            <consortium name="The Broad Institute Genomics Platform"/>
            <consortium name="The Broad Institute Genome Sequencing Center for Infectious Disease"/>
            <person name="Wu L."/>
            <person name="Ma J."/>
        </authorList>
    </citation>
    <scope>NUCLEOTIDE SEQUENCE [LARGE SCALE GENOMIC DNA]</scope>
    <source>
        <strain evidence="3">KCTC 12848</strain>
    </source>
</reference>
<keyword evidence="1" id="KW-0472">Membrane</keyword>
<gene>
    <name evidence="2" type="ORF">ACFSKX_07425</name>
</gene>
<keyword evidence="1" id="KW-1133">Transmembrane helix</keyword>
<comment type="caution">
    <text evidence="2">The sequence shown here is derived from an EMBL/GenBank/DDBJ whole genome shotgun (WGS) entry which is preliminary data.</text>
</comment>
<feature type="transmembrane region" description="Helical" evidence="1">
    <location>
        <begin position="26"/>
        <end position="46"/>
    </location>
</feature>
<protein>
    <submittedName>
        <fullName evidence="2">Uncharacterized protein</fullName>
    </submittedName>
</protein>
<accession>A0ABW5ED74</accession>
<evidence type="ECO:0000313" key="2">
    <source>
        <dbReference type="EMBL" id="MFD2310248.1"/>
    </source>
</evidence>
<dbReference type="Proteomes" id="UP001597425">
    <property type="component" value="Unassembled WGS sequence"/>
</dbReference>
<proteinExistence type="predicted"/>
<dbReference type="EMBL" id="JBHUJD010000007">
    <property type="protein sequence ID" value="MFD2310248.1"/>
    <property type="molecule type" value="Genomic_DNA"/>
</dbReference>